<evidence type="ECO:0000256" key="5">
    <source>
        <dbReference type="ARBA" id="ARBA00022771"/>
    </source>
</evidence>
<dbReference type="PROSITE" id="PS50157">
    <property type="entry name" value="ZINC_FINGER_C2H2_2"/>
    <property type="match status" value="12"/>
</dbReference>
<evidence type="ECO:0000313" key="15">
    <source>
        <dbReference type="Proteomes" id="UP000694726"/>
    </source>
</evidence>
<dbReference type="Ensembl" id="ENSSSCT00015092757.1">
    <property type="protein sequence ID" value="ENSSSCP00015037929.1"/>
    <property type="gene ID" value="ENSSSCG00015069014.1"/>
</dbReference>
<dbReference type="FunFam" id="3.30.160.60:FF:000848">
    <property type="entry name" value="Zinc finger protein 35"/>
    <property type="match status" value="1"/>
</dbReference>
<accession>A0A8D0UB04</accession>
<feature type="domain" description="C2H2-type" evidence="12">
    <location>
        <begin position="352"/>
        <end position="379"/>
    </location>
</feature>
<feature type="domain" description="C2H2-type" evidence="12">
    <location>
        <begin position="576"/>
        <end position="603"/>
    </location>
</feature>
<dbReference type="SMART" id="SM00355">
    <property type="entry name" value="ZnF_C2H2"/>
    <property type="match status" value="12"/>
</dbReference>
<organism evidence="14 15">
    <name type="scientific">Sus scrofa</name>
    <name type="common">Pig</name>
    <dbReference type="NCBI Taxonomy" id="9823"/>
    <lineage>
        <taxon>Eukaryota</taxon>
        <taxon>Metazoa</taxon>
        <taxon>Chordata</taxon>
        <taxon>Craniata</taxon>
        <taxon>Vertebrata</taxon>
        <taxon>Euteleostomi</taxon>
        <taxon>Mammalia</taxon>
        <taxon>Eutheria</taxon>
        <taxon>Laurasiatheria</taxon>
        <taxon>Artiodactyla</taxon>
        <taxon>Suina</taxon>
        <taxon>Suidae</taxon>
        <taxon>Sus</taxon>
    </lineage>
</organism>
<dbReference type="PANTHER" id="PTHR24388:SF96">
    <property type="entry name" value="GENE, 32687-RELATED"/>
    <property type="match status" value="1"/>
</dbReference>
<keyword evidence="6" id="KW-0862">Zinc</keyword>
<feature type="domain" description="C2H2-type" evidence="12">
    <location>
        <begin position="548"/>
        <end position="575"/>
    </location>
</feature>
<dbReference type="FunFam" id="3.30.160.60:FF:000128">
    <property type="entry name" value="zinc finger protein 268 isoform X1"/>
    <property type="match status" value="1"/>
</dbReference>
<sequence>MTKDQGSLTLEDVAVDFTWEEWQLLTPAQKDLFRDVTLENHRNLVAVGEAGSPVSLGGSPVHGLSFLRFGQLWSVCEALKGEMSLSSSSGPQPMVHKLLSGELCLSLAELHIAWLVKQALLHTGSPQPRSRAHLSCRFLPTGYQALKPDALSRLERGELWPEEDEILGQICPEMRKDNCHLQKDLKNQRCPKRMEQCLKHNTLGNIVHQSKRNFPLKQNHNIFDLRGKALKLNLVSQSRSYKGKNPVEVNGDTKSFLHAKREQFHVEIKFPEHGSYMNSNSQFIKPLETQKMNKPHVCTECGKAFVKKSRLIDHQRVHTGEKPHGCSVCGKAFSRKSRLSEHQKTHIGEKWYACTECDKAFPKKSRLLLHQKTHTGEKPYVCDECGKGFIKKSRLINHQRVHTGEKPHGCSLCDKAFSRKSRLIEHQRTHTGEKPYECTECDKAFRWKSQLNAHQKTHTGEKSYVCSECGKGFIQKGNLIVHQRTHTGEKPYVCSECGKGFIQKGNLLIHQRIHTGEKPYVCTECGKGFSQKTCLISHQRFHTGKTPFVCTECGKSCSHKSGLINHQRIHTGEKPYRCNDCGKAFRDKSCLNRHRRTHTGERPYGCTDCGKAFSHLSCLVYHKGMLHTREKRGGSVKLENPFSKSPSSSQSRDIIQERNSVSMVTIQTPSVAAQTPLDFIGFLADKNGALVGQPGATCAPSAGNRSCTEEKPNECGGTFSDQLHHTLCHRNHTGINCDMVKVENP</sequence>
<feature type="domain" description="KRAB" evidence="13">
    <location>
        <begin position="8"/>
        <end position="126"/>
    </location>
</feature>
<dbReference type="SMART" id="SM00349">
    <property type="entry name" value="KRAB"/>
    <property type="match status" value="1"/>
</dbReference>
<evidence type="ECO:0008006" key="16">
    <source>
        <dbReference type="Google" id="ProtNLM"/>
    </source>
</evidence>
<dbReference type="Pfam" id="PF00096">
    <property type="entry name" value="zf-C2H2"/>
    <property type="match status" value="11"/>
</dbReference>
<name>A0A8D0UB04_PIG</name>
<dbReference type="Proteomes" id="UP000694726">
    <property type="component" value="Unplaced"/>
</dbReference>
<dbReference type="PANTHER" id="PTHR24388">
    <property type="entry name" value="ZINC FINGER PROTEIN"/>
    <property type="match status" value="1"/>
</dbReference>
<feature type="domain" description="C2H2-type" evidence="12">
    <location>
        <begin position="520"/>
        <end position="547"/>
    </location>
</feature>
<dbReference type="GO" id="GO:0008270">
    <property type="term" value="F:zinc ion binding"/>
    <property type="evidence" value="ECO:0007669"/>
    <property type="project" value="UniProtKB-KW"/>
</dbReference>
<proteinExistence type="inferred from homology"/>
<dbReference type="PROSITE" id="PS50805">
    <property type="entry name" value="KRAB"/>
    <property type="match status" value="1"/>
</dbReference>
<evidence type="ECO:0000256" key="3">
    <source>
        <dbReference type="ARBA" id="ARBA00022723"/>
    </source>
</evidence>
<dbReference type="Pfam" id="PF01352">
    <property type="entry name" value="KRAB"/>
    <property type="match status" value="1"/>
</dbReference>
<comment type="subcellular location">
    <subcellularLocation>
        <location evidence="1">Nucleus</location>
    </subcellularLocation>
</comment>
<dbReference type="GO" id="GO:0003677">
    <property type="term" value="F:DNA binding"/>
    <property type="evidence" value="ECO:0007669"/>
    <property type="project" value="UniProtKB-KW"/>
</dbReference>
<dbReference type="FunFam" id="3.30.160.60:FF:001727">
    <property type="entry name" value="Zinc finger protein 350"/>
    <property type="match status" value="1"/>
</dbReference>
<dbReference type="SUPFAM" id="SSF57667">
    <property type="entry name" value="beta-beta-alpha zinc fingers"/>
    <property type="match status" value="6"/>
</dbReference>
<evidence type="ECO:0000256" key="1">
    <source>
        <dbReference type="ARBA" id="ARBA00004123"/>
    </source>
</evidence>
<dbReference type="PROSITE" id="PS00028">
    <property type="entry name" value="ZINC_FINGER_C2H2_1"/>
    <property type="match status" value="12"/>
</dbReference>
<feature type="domain" description="C2H2-type" evidence="12">
    <location>
        <begin position="604"/>
        <end position="632"/>
    </location>
</feature>
<dbReference type="InterPro" id="IPR050527">
    <property type="entry name" value="Snail/Krueppel_Znf"/>
</dbReference>
<comment type="similarity">
    <text evidence="2">Belongs to the krueppel C2H2-type zinc-finger protein family.</text>
</comment>
<evidence type="ECO:0000259" key="13">
    <source>
        <dbReference type="PROSITE" id="PS50805"/>
    </source>
</evidence>
<feature type="domain" description="C2H2-type" evidence="12">
    <location>
        <begin position="408"/>
        <end position="435"/>
    </location>
</feature>
<keyword evidence="10" id="KW-0539">Nucleus</keyword>
<feature type="domain" description="C2H2-type" evidence="12">
    <location>
        <begin position="436"/>
        <end position="463"/>
    </location>
</feature>
<keyword evidence="8" id="KW-0238">DNA-binding</keyword>
<dbReference type="Gene3D" id="6.10.140.140">
    <property type="match status" value="1"/>
</dbReference>
<dbReference type="InterPro" id="IPR013087">
    <property type="entry name" value="Znf_C2H2_type"/>
</dbReference>
<evidence type="ECO:0000256" key="2">
    <source>
        <dbReference type="ARBA" id="ARBA00006991"/>
    </source>
</evidence>
<protein>
    <recommendedName>
        <fullName evidence="16">Zinc finger protein 613</fullName>
    </recommendedName>
</protein>
<evidence type="ECO:0000256" key="9">
    <source>
        <dbReference type="ARBA" id="ARBA00023163"/>
    </source>
</evidence>
<dbReference type="SUPFAM" id="SSF109640">
    <property type="entry name" value="KRAB domain (Kruppel-associated box)"/>
    <property type="match status" value="1"/>
</dbReference>
<dbReference type="AlphaFoldDB" id="A0A8D0UB04"/>
<dbReference type="GO" id="GO:0005634">
    <property type="term" value="C:nucleus"/>
    <property type="evidence" value="ECO:0007669"/>
    <property type="project" value="UniProtKB-SubCell"/>
</dbReference>
<dbReference type="FunFam" id="3.30.160.60:FF:001173">
    <property type="entry name" value="Zinc finger protein 613"/>
    <property type="match status" value="1"/>
</dbReference>
<reference evidence="14" key="1">
    <citation type="submission" date="2025-08" db="UniProtKB">
        <authorList>
            <consortium name="Ensembl"/>
        </authorList>
    </citation>
    <scope>IDENTIFICATION</scope>
</reference>
<dbReference type="FunFam" id="3.30.160.60:FF:000384">
    <property type="entry name" value="Zinc finger protein 550"/>
    <property type="match status" value="1"/>
</dbReference>
<evidence type="ECO:0000256" key="8">
    <source>
        <dbReference type="ARBA" id="ARBA00023125"/>
    </source>
</evidence>
<dbReference type="InterPro" id="IPR001909">
    <property type="entry name" value="KRAB"/>
</dbReference>
<evidence type="ECO:0000256" key="11">
    <source>
        <dbReference type="PROSITE-ProRule" id="PRU00042"/>
    </source>
</evidence>
<dbReference type="InterPro" id="IPR036051">
    <property type="entry name" value="KRAB_dom_sf"/>
</dbReference>
<feature type="domain" description="C2H2-type" evidence="12">
    <location>
        <begin position="324"/>
        <end position="351"/>
    </location>
</feature>
<keyword evidence="9" id="KW-0804">Transcription</keyword>
<dbReference type="FunFam" id="3.30.160.60:FF:002343">
    <property type="entry name" value="Zinc finger protein 33A"/>
    <property type="match status" value="3"/>
</dbReference>
<keyword evidence="5 11" id="KW-0863">Zinc-finger</keyword>
<dbReference type="FunFam" id="3.30.160.60:FF:000029">
    <property type="entry name" value="GLI family zinc finger 4"/>
    <property type="match status" value="2"/>
</dbReference>
<keyword evidence="4" id="KW-0677">Repeat</keyword>
<feature type="domain" description="C2H2-type" evidence="12">
    <location>
        <begin position="492"/>
        <end position="519"/>
    </location>
</feature>
<evidence type="ECO:0000313" key="14">
    <source>
        <dbReference type="Ensembl" id="ENSSSCP00015037929.1"/>
    </source>
</evidence>
<dbReference type="CDD" id="cd07765">
    <property type="entry name" value="KRAB_A-box"/>
    <property type="match status" value="1"/>
</dbReference>
<dbReference type="Gene3D" id="3.30.160.60">
    <property type="entry name" value="Classic Zinc Finger"/>
    <property type="match status" value="12"/>
</dbReference>
<keyword evidence="3" id="KW-0479">Metal-binding</keyword>
<feature type="domain" description="C2H2-type" evidence="12">
    <location>
        <begin position="464"/>
        <end position="491"/>
    </location>
</feature>
<dbReference type="FunFam" id="3.30.160.60:FF:004496">
    <property type="match status" value="1"/>
</dbReference>
<evidence type="ECO:0000256" key="7">
    <source>
        <dbReference type="ARBA" id="ARBA00023015"/>
    </source>
</evidence>
<evidence type="ECO:0000256" key="6">
    <source>
        <dbReference type="ARBA" id="ARBA00022833"/>
    </source>
</evidence>
<keyword evidence="7" id="KW-0805">Transcription regulation</keyword>
<evidence type="ECO:0000256" key="10">
    <source>
        <dbReference type="ARBA" id="ARBA00023242"/>
    </source>
</evidence>
<evidence type="ECO:0000256" key="4">
    <source>
        <dbReference type="ARBA" id="ARBA00022737"/>
    </source>
</evidence>
<dbReference type="InterPro" id="IPR036236">
    <property type="entry name" value="Znf_C2H2_sf"/>
</dbReference>
<dbReference type="FunFam" id="3.30.160.60:FF:004135">
    <property type="match status" value="1"/>
</dbReference>
<dbReference type="GO" id="GO:0006355">
    <property type="term" value="P:regulation of DNA-templated transcription"/>
    <property type="evidence" value="ECO:0007669"/>
    <property type="project" value="InterPro"/>
</dbReference>
<evidence type="ECO:0000259" key="12">
    <source>
        <dbReference type="PROSITE" id="PS50157"/>
    </source>
</evidence>
<feature type="domain" description="C2H2-type" evidence="12">
    <location>
        <begin position="380"/>
        <end position="407"/>
    </location>
</feature>
<feature type="domain" description="C2H2-type" evidence="12">
    <location>
        <begin position="296"/>
        <end position="323"/>
    </location>
</feature>